<proteinExistence type="predicted"/>
<feature type="domain" description="C2H2-type" evidence="1">
    <location>
        <begin position="14"/>
        <end position="42"/>
    </location>
</feature>
<protein>
    <recommendedName>
        <fullName evidence="1">C2H2-type domain-containing protein</fullName>
    </recommendedName>
</protein>
<dbReference type="EMBL" id="UINC01204414">
    <property type="protein sequence ID" value="SVE25125.1"/>
    <property type="molecule type" value="Genomic_DNA"/>
</dbReference>
<gene>
    <name evidence="2" type="ORF">METZ01_LOCUS477979</name>
</gene>
<reference evidence="2" key="1">
    <citation type="submission" date="2018-05" db="EMBL/GenBank/DDBJ databases">
        <authorList>
            <person name="Lanie J.A."/>
            <person name="Ng W.-L."/>
            <person name="Kazmierczak K.M."/>
            <person name="Andrzejewski T.M."/>
            <person name="Davidsen T.M."/>
            <person name="Wayne K.J."/>
            <person name="Tettelin H."/>
            <person name="Glass J.I."/>
            <person name="Rusch D."/>
            <person name="Podicherti R."/>
            <person name="Tsui H.-C.T."/>
            <person name="Winkler M.E."/>
        </authorList>
    </citation>
    <scope>NUCLEOTIDE SEQUENCE</scope>
</reference>
<sequence>MYYDEEFFKKYGWVSCYECDKIFFSINKLTEHQKECDSLQKEKWTHN</sequence>
<evidence type="ECO:0000313" key="2">
    <source>
        <dbReference type="EMBL" id="SVE25125.1"/>
    </source>
</evidence>
<organism evidence="2">
    <name type="scientific">marine metagenome</name>
    <dbReference type="NCBI Taxonomy" id="408172"/>
    <lineage>
        <taxon>unclassified sequences</taxon>
        <taxon>metagenomes</taxon>
        <taxon>ecological metagenomes</taxon>
    </lineage>
</organism>
<dbReference type="PROSITE" id="PS50157">
    <property type="entry name" value="ZINC_FINGER_C2H2_2"/>
    <property type="match status" value="1"/>
</dbReference>
<evidence type="ECO:0000259" key="1">
    <source>
        <dbReference type="PROSITE" id="PS50157"/>
    </source>
</evidence>
<dbReference type="AlphaFoldDB" id="A0A383C0M5"/>
<name>A0A383C0M5_9ZZZZ</name>
<dbReference type="InterPro" id="IPR013087">
    <property type="entry name" value="Znf_C2H2_type"/>
</dbReference>
<accession>A0A383C0M5</accession>